<gene>
    <name evidence="1" type="ORF">BLNAU_3297</name>
</gene>
<reference evidence="1 2" key="1">
    <citation type="journal article" date="2022" name="bioRxiv">
        <title>Genomics of Preaxostyla Flagellates Illuminates Evolutionary Transitions and the Path Towards Mitochondrial Loss.</title>
        <authorList>
            <person name="Novak L.V.F."/>
            <person name="Treitli S.C."/>
            <person name="Pyrih J."/>
            <person name="Halakuc P."/>
            <person name="Pipaliya S.V."/>
            <person name="Vacek V."/>
            <person name="Brzon O."/>
            <person name="Soukal P."/>
            <person name="Eme L."/>
            <person name="Dacks J.B."/>
            <person name="Karnkowska A."/>
            <person name="Elias M."/>
            <person name="Hampl V."/>
        </authorList>
    </citation>
    <scope>NUCLEOTIDE SEQUENCE [LARGE SCALE GENOMIC DNA]</scope>
    <source>
        <strain evidence="1">NAU3</strain>
        <tissue evidence="1">Gut</tissue>
    </source>
</reference>
<dbReference type="EMBL" id="JARBJD010000014">
    <property type="protein sequence ID" value="KAK2961860.1"/>
    <property type="molecule type" value="Genomic_DNA"/>
</dbReference>
<evidence type="ECO:0000313" key="1">
    <source>
        <dbReference type="EMBL" id="KAK2961860.1"/>
    </source>
</evidence>
<accession>A0ABQ9YDR9</accession>
<protein>
    <submittedName>
        <fullName evidence="1">Uncharacterized protein</fullName>
    </submittedName>
</protein>
<comment type="caution">
    <text evidence="1">The sequence shown here is derived from an EMBL/GenBank/DDBJ whole genome shotgun (WGS) entry which is preliminary data.</text>
</comment>
<organism evidence="1 2">
    <name type="scientific">Blattamonas nauphoetae</name>
    <dbReference type="NCBI Taxonomy" id="2049346"/>
    <lineage>
        <taxon>Eukaryota</taxon>
        <taxon>Metamonada</taxon>
        <taxon>Preaxostyla</taxon>
        <taxon>Oxymonadida</taxon>
        <taxon>Blattamonas</taxon>
    </lineage>
</organism>
<sequence length="120" mass="13402">MTSSEKYSPFLKWIPDYQITVDSVAPPFVSLVSMVRDGYKFDQELHRKVSILISAITRKINRQTVDDLLEAIGQDSTDSAAVILSTPYLRDLSVMDDQDILKIILAIIDSGVQLASDNNL</sequence>
<evidence type="ECO:0000313" key="2">
    <source>
        <dbReference type="Proteomes" id="UP001281761"/>
    </source>
</evidence>
<name>A0ABQ9YDR9_9EUKA</name>
<keyword evidence="2" id="KW-1185">Reference proteome</keyword>
<dbReference type="Proteomes" id="UP001281761">
    <property type="component" value="Unassembled WGS sequence"/>
</dbReference>
<proteinExistence type="predicted"/>